<organism evidence="1">
    <name type="scientific">marine sediment metagenome</name>
    <dbReference type="NCBI Taxonomy" id="412755"/>
    <lineage>
        <taxon>unclassified sequences</taxon>
        <taxon>metagenomes</taxon>
        <taxon>ecological metagenomes</taxon>
    </lineage>
</organism>
<dbReference type="EMBL" id="BARU01035475">
    <property type="protein sequence ID" value="GAH81012.1"/>
    <property type="molecule type" value="Genomic_DNA"/>
</dbReference>
<protein>
    <recommendedName>
        <fullName evidence="2">DUF3224 domain-containing protein</fullName>
    </recommendedName>
</protein>
<feature type="non-terminal residue" evidence="1">
    <location>
        <position position="1"/>
    </location>
</feature>
<dbReference type="SUPFAM" id="SSF159238">
    <property type="entry name" value="SO1590-like"/>
    <property type="match status" value="1"/>
</dbReference>
<dbReference type="AlphaFoldDB" id="X1IH45"/>
<evidence type="ECO:0008006" key="2">
    <source>
        <dbReference type="Google" id="ProtNLM"/>
    </source>
</evidence>
<gene>
    <name evidence="1" type="ORF">S03H2_55528</name>
</gene>
<sequence length="32" mass="3533">GTDELKGLSGTLKIVIAEGGKHYYEFDYELAD</sequence>
<name>X1IH45_9ZZZZ</name>
<dbReference type="InterPro" id="IPR023159">
    <property type="entry name" value="SO1590-like_sf"/>
</dbReference>
<evidence type="ECO:0000313" key="1">
    <source>
        <dbReference type="EMBL" id="GAH81012.1"/>
    </source>
</evidence>
<dbReference type="InterPro" id="IPR021607">
    <property type="entry name" value="DUF3224"/>
</dbReference>
<accession>X1IH45</accession>
<comment type="caution">
    <text evidence="1">The sequence shown here is derived from an EMBL/GenBank/DDBJ whole genome shotgun (WGS) entry which is preliminary data.</text>
</comment>
<dbReference type="Pfam" id="PF11528">
    <property type="entry name" value="DUF3224"/>
    <property type="match status" value="1"/>
</dbReference>
<dbReference type="Gene3D" id="2.40.350.10">
    <property type="entry name" value="SO1590-like"/>
    <property type="match status" value="1"/>
</dbReference>
<proteinExistence type="predicted"/>
<reference evidence="1" key="1">
    <citation type="journal article" date="2014" name="Front. Microbiol.">
        <title>High frequency of phylogenetically diverse reductive dehalogenase-homologous genes in deep subseafloor sedimentary metagenomes.</title>
        <authorList>
            <person name="Kawai M."/>
            <person name="Futagami T."/>
            <person name="Toyoda A."/>
            <person name="Takaki Y."/>
            <person name="Nishi S."/>
            <person name="Hori S."/>
            <person name="Arai W."/>
            <person name="Tsubouchi T."/>
            <person name="Morono Y."/>
            <person name="Uchiyama I."/>
            <person name="Ito T."/>
            <person name="Fujiyama A."/>
            <person name="Inagaki F."/>
            <person name="Takami H."/>
        </authorList>
    </citation>
    <scope>NUCLEOTIDE SEQUENCE</scope>
    <source>
        <strain evidence="1">Expedition CK06-06</strain>
    </source>
</reference>